<evidence type="ECO:0000313" key="1">
    <source>
        <dbReference type="EMBL" id="GAV50697.1"/>
    </source>
</evidence>
<evidence type="ECO:0000313" key="2">
    <source>
        <dbReference type="Proteomes" id="UP000187013"/>
    </source>
</evidence>
<evidence type="ECO:0008006" key="3">
    <source>
        <dbReference type="Google" id="ProtNLM"/>
    </source>
</evidence>
<dbReference type="AlphaFoldDB" id="A0A1Q3A4T6"/>
<gene>
    <name evidence="1" type="ORF">ZYGR_0Z01200</name>
</gene>
<dbReference type="Proteomes" id="UP000187013">
    <property type="component" value="Unassembled WGS sequence"/>
</dbReference>
<reference evidence="1 2" key="1">
    <citation type="submission" date="2016-08" db="EMBL/GenBank/DDBJ databases">
        <title>Draft genome sequence of allopolyploid Zygosaccharomyces rouxii.</title>
        <authorList>
            <person name="Watanabe J."/>
            <person name="Uehara K."/>
            <person name="Mogi Y."/>
            <person name="Tsukioka Y."/>
        </authorList>
    </citation>
    <scope>NUCLEOTIDE SEQUENCE [LARGE SCALE GENOMIC DNA]</scope>
    <source>
        <strain evidence="1 2">NBRC 110957</strain>
    </source>
</reference>
<name>A0A1Q3A4T6_ZYGRO</name>
<accession>A0A1Q3A4T6</accession>
<organism evidence="1 2">
    <name type="scientific">Zygosaccharomyces rouxii</name>
    <dbReference type="NCBI Taxonomy" id="4956"/>
    <lineage>
        <taxon>Eukaryota</taxon>
        <taxon>Fungi</taxon>
        <taxon>Dikarya</taxon>
        <taxon>Ascomycota</taxon>
        <taxon>Saccharomycotina</taxon>
        <taxon>Saccharomycetes</taxon>
        <taxon>Saccharomycetales</taxon>
        <taxon>Saccharomycetaceae</taxon>
        <taxon>Zygosaccharomyces</taxon>
    </lineage>
</organism>
<comment type="caution">
    <text evidence="1">The sequence shown here is derived from an EMBL/GenBank/DDBJ whole genome shotgun (WGS) entry which is preliminary data.</text>
</comment>
<proteinExistence type="predicted"/>
<sequence>MLSEILNQACVSCKDSCQCGSSCCDNCTKCPCSNKPQCQSCGTNCTCTNGKSCGCH</sequence>
<dbReference type="EMBL" id="BDGX01000026">
    <property type="protein sequence ID" value="GAV50697.1"/>
    <property type="molecule type" value="Genomic_DNA"/>
</dbReference>
<protein>
    <recommendedName>
        <fullName evidence="3">Metallothionein</fullName>
    </recommendedName>
</protein>